<dbReference type="EMBL" id="LPUY01000134">
    <property type="protein sequence ID" value="KUP90920.1"/>
    <property type="molecule type" value="Genomic_DNA"/>
</dbReference>
<sequence>MQEPMCMIVIVVRTIGAVRGLAARGRPDGLVLIFAD</sequence>
<dbReference type="Proteomes" id="UP000068382">
    <property type="component" value="Unassembled WGS sequence"/>
</dbReference>
<reference evidence="1 2" key="1">
    <citation type="submission" date="2015-12" db="EMBL/GenBank/DDBJ databases">
        <title>Genome sequence of the marine Rhodobacteraceae strain O3.65, Candidatus Tritonibacter horizontis.</title>
        <authorList>
            <person name="Poehlein A."/>
            <person name="Giebel H.A."/>
            <person name="Voget S."/>
            <person name="Brinkhoff T."/>
        </authorList>
    </citation>
    <scope>NUCLEOTIDE SEQUENCE [LARGE SCALE GENOMIC DNA]</scope>
    <source>
        <strain evidence="1 2">O3.65</strain>
    </source>
</reference>
<keyword evidence="2" id="KW-1185">Reference proteome</keyword>
<gene>
    <name evidence="1" type="ORF">TRIHO_42760</name>
</gene>
<comment type="caution">
    <text evidence="1">The sequence shown here is derived from an EMBL/GenBank/DDBJ whole genome shotgun (WGS) entry which is preliminary data.</text>
</comment>
<accession>A0A132BT50</accession>
<name>A0A132BT50_9RHOB</name>
<dbReference type="AlphaFoldDB" id="A0A132BT50"/>
<evidence type="ECO:0000313" key="2">
    <source>
        <dbReference type="Proteomes" id="UP000068382"/>
    </source>
</evidence>
<evidence type="ECO:0000313" key="1">
    <source>
        <dbReference type="EMBL" id="KUP90920.1"/>
    </source>
</evidence>
<organism evidence="1 2">
    <name type="scientific">Tritonibacter horizontis</name>
    <dbReference type="NCBI Taxonomy" id="1768241"/>
    <lineage>
        <taxon>Bacteria</taxon>
        <taxon>Pseudomonadati</taxon>
        <taxon>Pseudomonadota</taxon>
        <taxon>Alphaproteobacteria</taxon>
        <taxon>Rhodobacterales</taxon>
        <taxon>Paracoccaceae</taxon>
        <taxon>Tritonibacter</taxon>
    </lineage>
</organism>
<protein>
    <submittedName>
        <fullName evidence="1">Uncharacterized protein</fullName>
    </submittedName>
</protein>
<proteinExistence type="predicted"/>